<sequence>MSKPDDSTLTASQRARVRKEAERALREAGALGVFPTPVHRIMDVAKVQEVQGEVLEESFLSRMRAKAGSALKRALSKVLGLFHASEGLIFIDQTMYAVKKRFVRLHESAHGFLPWQRPMYAVVEDCEKSLDAESAEAFDREANVFASEVLFQLDTFSEMAASEEFSIWVPVKLSAKFEASIYSSIRQYVSKNHRPCAVLVLNKPEVCALSGFKATLRRFVVSLEFGKLFPGQKWPEVFGPDDELGAMVPIGKGRRASRPRRIELADANGVSHECVAEAFTQGHQVFILIHVKKALTAVSIFVPGAAAAA</sequence>
<dbReference type="Gene3D" id="1.10.10.2910">
    <property type="match status" value="1"/>
</dbReference>
<accession>A0A2W5QKK5</accession>
<organism evidence="2 3">
    <name type="scientific">Variovorax paradoxus</name>
    <dbReference type="NCBI Taxonomy" id="34073"/>
    <lineage>
        <taxon>Bacteria</taxon>
        <taxon>Pseudomonadati</taxon>
        <taxon>Pseudomonadota</taxon>
        <taxon>Betaproteobacteria</taxon>
        <taxon>Burkholderiales</taxon>
        <taxon>Comamonadaceae</taxon>
        <taxon>Variovorax</taxon>
    </lineage>
</organism>
<dbReference type="AlphaFoldDB" id="A0A2W5QKK5"/>
<evidence type="ECO:0000259" key="1">
    <source>
        <dbReference type="Pfam" id="PF06114"/>
    </source>
</evidence>
<protein>
    <recommendedName>
        <fullName evidence="1">IrrE N-terminal-like domain-containing protein</fullName>
    </recommendedName>
</protein>
<proteinExistence type="predicted"/>
<gene>
    <name evidence="2" type="ORF">DI563_05650</name>
</gene>
<dbReference type="EMBL" id="QFPP01000036">
    <property type="protein sequence ID" value="PZQ76919.1"/>
    <property type="molecule type" value="Genomic_DNA"/>
</dbReference>
<evidence type="ECO:0000313" key="2">
    <source>
        <dbReference type="EMBL" id="PZQ76919.1"/>
    </source>
</evidence>
<reference evidence="2 3" key="1">
    <citation type="submission" date="2017-08" db="EMBL/GenBank/DDBJ databases">
        <title>Infants hospitalized years apart are colonized by the same room-sourced microbial strains.</title>
        <authorList>
            <person name="Brooks B."/>
            <person name="Olm M.R."/>
            <person name="Firek B.A."/>
            <person name="Baker R."/>
            <person name="Thomas B.C."/>
            <person name="Morowitz M.J."/>
            <person name="Banfield J.F."/>
        </authorList>
    </citation>
    <scope>NUCLEOTIDE SEQUENCE [LARGE SCALE GENOMIC DNA]</scope>
    <source>
        <strain evidence="2">S2_005_003_R2_41</strain>
    </source>
</reference>
<name>A0A2W5QKK5_VARPD</name>
<dbReference type="Pfam" id="PF06114">
    <property type="entry name" value="Peptidase_M78"/>
    <property type="match status" value="1"/>
</dbReference>
<feature type="domain" description="IrrE N-terminal-like" evidence="1">
    <location>
        <begin position="86"/>
        <end position="180"/>
    </location>
</feature>
<dbReference type="Proteomes" id="UP000249135">
    <property type="component" value="Unassembled WGS sequence"/>
</dbReference>
<dbReference type="InterPro" id="IPR010359">
    <property type="entry name" value="IrrE_HExxH"/>
</dbReference>
<comment type="caution">
    <text evidence="2">The sequence shown here is derived from an EMBL/GenBank/DDBJ whole genome shotgun (WGS) entry which is preliminary data.</text>
</comment>
<evidence type="ECO:0000313" key="3">
    <source>
        <dbReference type="Proteomes" id="UP000249135"/>
    </source>
</evidence>